<dbReference type="Proteomes" id="UP001302477">
    <property type="component" value="Chromosome"/>
</dbReference>
<evidence type="ECO:0000259" key="2">
    <source>
        <dbReference type="Pfam" id="PF00345"/>
    </source>
</evidence>
<name>A0AAU0MXH4_9GAMM</name>
<dbReference type="KEGG" id="mpaf:R5R33_13860"/>
<evidence type="ECO:0000313" key="4">
    <source>
        <dbReference type="Proteomes" id="UP001302477"/>
    </source>
</evidence>
<feature type="chain" id="PRO_5043389669" evidence="1">
    <location>
        <begin position="19"/>
        <end position="228"/>
    </location>
</feature>
<reference evidence="3 4" key="1">
    <citation type="submission" date="2023-10" db="EMBL/GenBank/DDBJ databases">
        <title>Description of Microbulbifer bruguierae sp. nov., isolated from the sediments of mangrove plant Bruguiera sexangula and comparative genomic analyses of the genus Microbulbifer.</title>
        <authorList>
            <person name="Long M."/>
        </authorList>
    </citation>
    <scope>NUCLEOTIDE SEQUENCE [LARGE SCALE GENOMIC DNA]</scope>
    <source>
        <strain evidence="3 4">SPO729</strain>
    </source>
</reference>
<keyword evidence="4" id="KW-1185">Reference proteome</keyword>
<proteinExistence type="predicted"/>
<keyword evidence="1" id="KW-0732">Signal</keyword>
<dbReference type="GO" id="GO:0030288">
    <property type="term" value="C:outer membrane-bounded periplasmic space"/>
    <property type="evidence" value="ECO:0007669"/>
    <property type="project" value="InterPro"/>
</dbReference>
<sequence>MKHIFATALLLLAQPVFAAMSLDKIILYLNDQPNSREDIVVTNPDAETLYLQTEIYRVDNPGMPDEKRVRVVDPKEFRLLVSPSKAVIPAGEQKRFRLMSLEQGLDKERVYRVTFKPVVGDLKTDKTALKILVAYQALIFVQPKSGSFHLQLEKTAPDALAIVNNGNINAEISGLQYCQRQDQCAPLEQKGRIYSGAKLQLEGDFAAGGYIELVAKGARESEKIRLAL</sequence>
<evidence type="ECO:0000313" key="3">
    <source>
        <dbReference type="EMBL" id="WOX04818.1"/>
    </source>
</evidence>
<dbReference type="Gene3D" id="2.60.40.10">
    <property type="entry name" value="Immunoglobulins"/>
    <property type="match status" value="1"/>
</dbReference>
<feature type="domain" description="Pili assembly chaperone N-terminal" evidence="2">
    <location>
        <begin position="32"/>
        <end position="145"/>
    </location>
</feature>
<dbReference type="AlphaFoldDB" id="A0AAU0MXH4"/>
<protein>
    <submittedName>
        <fullName evidence="3">Fimbria/pilus periplasmic chaperone</fullName>
    </submittedName>
</protein>
<accession>A0AAU0MXH4</accession>
<feature type="signal peptide" evidence="1">
    <location>
        <begin position="1"/>
        <end position="18"/>
    </location>
</feature>
<evidence type="ECO:0000256" key="1">
    <source>
        <dbReference type="SAM" id="SignalP"/>
    </source>
</evidence>
<dbReference type="SUPFAM" id="SSF49354">
    <property type="entry name" value="PapD-like"/>
    <property type="match status" value="1"/>
</dbReference>
<dbReference type="GO" id="GO:0071555">
    <property type="term" value="P:cell wall organization"/>
    <property type="evidence" value="ECO:0007669"/>
    <property type="project" value="InterPro"/>
</dbReference>
<organism evidence="3 4">
    <name type="scientific">Microbulbifer pacificus</name>
    <dbReference type="NCBI Taxonomy" id="407164"/>
    <lineage>
        <taxon>Bacteria</taxon>
        <taxon>Pseudomonadati</taxon>
        <taxon>Pseudomonadota</taxon>
        <taxon>Gammaproteobacteria</taxon>
        <taxon>Cellvibrionales</taxon>
        <taxon>Microbulbiferaceae</taxon>
        <taxon>Microbulbifer</taxon>
    </lineage>
</organism>
<dbReference type="RefSeq" id="WP_318953294.1">
    <property type="nucleotide sequence ID" value="NZ_CP137555.1"/>
</dbReference>
<dbReference type="InterPro" id="IPR016147">
    <property type="entry name" value="Pili_assmbl_chaperone_N"/>
</dbReference>
<dbReference type="Pfam" id="PF00345">
    <property type="entry name" value="PapD_N"/>
    <property type="match status" value="1"/>
</dbReference>
<dbReference type="Gene3D" id="2.60.40.3970">
    <property type="match status" value="1"/>
</dbReference>
<dbReference type="EMBL" id="CP137555">
    <property type="protein sequence ID" value="WOX04818.1"/>
    <property type="molecule type" value="Genomic_DNA"/>
</dbReference>
<gene>
    <name evidence="3" type="ORF">R5R33_13860</name>
</gene>
<dbReference type="InterPro" id="IPR013783">
    <property type="entry name" value="Ig-like_fold"/>
</dbReference>
<dbReference type="InterPro" id="IPR008962">
    <property type="entry name" value="PapD-like_sf"/>
</dbReference>